<dbReference type="SUPFAM" id="SSF51735">
    <property type="entry name" value="NAD(P)-binding Rossmann-fold domains"/>
    <property type="match status" value="1"/>
</dbReference>
<dbReference type="PROSITE" id="PS00061">
    <property type="entry name" value="ADH_SHORT"/>
    <property type="match status" value="1"/>
</dbReference>
<dbReference type="InterPro" id="IPR020904">
    <property type="entry name" value="Sc_DH/Rdtase_CS"/>
</dbReference>
<evidence type="ECO:0000313" key="2">
    <source>
        <dbReference type="EMBL" id="GBC99521.1"/>
    </source>
</evidence>
<accession>A0A2H5XEA7</accession>
<organism evidence="2 3">
    <name type="scientific">Candidatus Fervidibacter japonicus</name>
    <dbReference type="NCBI Taxonomy" id="2035412"/>
    <lineage>
        <taxon>Bacteria</taxon>
        <taxon>Candidatus Fervidibacterota</taxon>
        <taxon>Candidatus Fervidibacter</taxon>
    </lineage>
</organism>
<proteinExistence type="inferred from homology"/>
<comment type="caution">
    <text evidence="2">The sequence shown here is derived from an EMBL/GenBank/DDBJ whole genome shotgun (WGS) entry which is preliminary data.</text>
</comment>
<dbReference type="PANTHER" id="PTHR42760:SF78">
    <property type="entry name" value="3-OXOACYL-[ACYL-CARRIER-PROTEIN] REDUCTASE [NADH]"/>
    <property type="match status" value="1"/>
</dbReference>
<dbReference type="InterPro" id="IPR002347">
    <property type="entry name" value="SDR_fam"/>
</dbReference>
<keyword evidence="2" id="KW-0560">Oxidoreductase</keyword>
<dbReference type="EMBL" id="BEHT01000029">
    <property type="protein sequence ID" value="GBC99521.1"/>
    <property type="molecule type" value="Genomic_DNA"/>
</dbReference>
<dbReference type="PRINTS" id="PR00081">
    <property type="entry name" value="GDHRDH"/>
</dbReference>
<protein>
    <submittedName>
        <fullName evidence="2">3-oxoacyl-[acyl-carrier-protein] reductase</fullName>
        <ecNumber evidence="2">1.1.1.100</ecNumber>
    </submittedName>
</protein>
<sequence>MVGDHLRGKVAIVTGSGRGIGKAIALRLASAGADVVVHDENEQAPSKFGESHSLEEVAEHVRAKGRRALALFGDLTVPGNCQRIAETTVTTFGRIDILVNNAGGDIGATDEKPEPNDLFIADPDLHAVIHRNLLTAIYMCRAVVPVMMEQRAGKIVNIASIAAFVGVPREIAYATAKAGVVQFTRCLAAMLRPYGITVNAVAPGNTLTGRFLATLRQRGLSEEHIKPKGLLERFAEPDDIAKVVEFFVSDWANFVTGQTLLVDGGMSLGRVAR</sequence>
<dbReference type="PRINTS" id="PR00080">
    <property type="entry name" value="SDRFAMILY"/>
</dbReference>
<comment type="similarity">
    <text evidence="1">Belongs to the short-chain dehydrogenases/reductases (SDR) family.</text>
</comment>
<dbReference type="InterPro" id="IPR036291">
    <property type="entry name" value="NAD(P)-bd_dom_sf"/>
</dbReference>
<dbReference type="Pfam" id="PF13561">
    <property type="entry name" value="adh_short_C2"/>
    <property type="match status" value="1"/>
</dbReference>
<dbReference type="AlphaFoldDB" id="A0A2H5XEA7"/>
<dbReference type="Gene3D" id="3.40.50.720">
    <property type="entry name" value="NAD(P)-binding Rossmann-like Domain"/>
    <property type="match status" value="1"/>
</dbReference>
<evidence type="ECO:0000256" key="1">
    <source>
        <dbReference type="ARBA" id="ARBA00006484"/>
    </source>
</evidence>
<reference evidence="3" key="1">
    <citation type="submission" date="2017-09" db="EMBL/GenBank/DDBJ databases">
        <title>Metaegenomics of thermophilic ammonia-oxidizing enrichment culture.</title>
        <authorList>
            <person name="Kato S."/>
            <person name="Suzuki K."/>
        </authorList>
    </citation>
    <scope>NUCLEOTIDE SEQUENCE [LARGE SCALE GENOMIC DNA]</scope>
</reference>
<gene>
    <name evidence="2" type="primary">fabG_4</name>
    <name evidence="2" type="ORF">HRbin17_02046</name>
</gene>
<evidence type="ECO:0000313" key="3">
    <source>
        <dbReference type="Proteomes" id="UP000236173"/>
    </source>
</evidence>
<name>A0A2H5XEA7_9BACT</name>
<dbReference type="PANTHER" id="PTHR42760">
    <property type="entry name" value="SHORT-CHAIN DEHYDROGENASES/REDUCTASES FAMILY MEMBER"/>
    <property type="match status" value="1"/>
</dbReference>
<dbReference type="FunFam" id="3.40.50.720:FF:000084">
    <property type="entry name" value="Short-chain dehydrogenase reductase"/>
    <property type="match status" value="1"/>
</dbReference>
<dbReference type="Proteomes" id="UP000236173">
    <property type="component" value="Unassembled WGS sequence"/>
</dbReference>
<dbReference type="EC" id="1.1.1.100" evidence="2"/>
<dbReference type="GO" id="GO:0004316">
    <property type="term" value="F:3-oxoacyl-[acyl-carrier-protein] reductase (NADPH) activity"/>
    <property type="evidence" value="ECO:0007669"/>
    <property type="project" value="UniProtKB-EC"/>
</dbReference>